<dbReference type="EMBL" id="GBXM01098574">
    <property type="protein sequence ID" value="JAH10003.1"/>
    <property type="molecule type" value="Transcribed_RNA"/>
</dbReference>
<reference evidence="1" key="2">
    <citation type="journal article" date="2015" name="Fish Shellfish Immunol.">
        <title>Early steps in the European eel (Anguilla anguilla)-Vibrio vulnificus interaction in the gills: Role of the RtxA13 toxin.</title>
        <authorList>
            <person name="Callol A."/>
            <person name="Pajuelo D."/>
            <person name="Ebbesson L."/>
            <person name="Teles M."/>
            <person name="MacKenzie S."/>
            <person name="Amaro C."/>
        </authorList>
    </citation>
    <scope>NUCLEOTIDE SEQUENCE</scope>
</reference>
<protein>
    <submittedName>
        <fullName evidence="1">Uncharacterized protein</fullName>
    </submittedName>
</protein>
<evidence type="ECO:0000313" key="1">
    <source>
        <dbReference type="EMBL" id="JAH10003.1"/>
    </source>
</evidence>
<accession>A0A0E9Q1K4</accession>
<name>A0A0E9Q1K4_ANGAN</name>
<dbReference type="AlphaFoldDB" id="A0A0E9Q1K4"/>
<proteinExistence type="predicted"/>
<reference evidence="1" key="1">
    <citation type="submission" date="2014-11" db="EMBL/GenBank/DDBJ databases">
        <authorList>
            <person name="Amaro Gonzalez C."/>
        </authorList>
    </citation>
    <scope>NUCLEOTIDE SEQUENCE</scope>
</reference>
<sequence length="34" mass="3722">MVWACMAATDTGSLVFIYDVTAHSNLASCLLRFN</sequence>
<organism evidence="1">
    <name type="scientific">Anguilla anguilla</name>
    <name type="common">European freshwater eel</name>
    <name type="synonym">Muraena anguilla</name>
    <dbReference type="NCBI Taxonomy" id="7936"/>
    <lineage>
        <taxon>Eukaryota</taxon>
        <taxon>Metazoa</taxon>
        <taxon>Chordata</taxon>
        <taxon>Craniata</taxon>
        <taxon>Vertebrata</taxon>
        <taxon>Euteleostomi</taxon>
        <taxon>Actinopterygii</taxon>
        <taxon>Neopterygii</taxon>
        <taxon>Teleostei</taxon>
        <taxon>Anguilliformes</taxon>
        <taxon>Anguillidae</taxon>
        <taxon>Anguilla</taxon>
    </lineage>
</organism>